<evidence type="ECO:0008006" key="2">
    <source>
        <dbReference type="Google" id="ProtNLM"/>
    </source>
</evidence>
<dbReference type="SUPFAM" id="SSF46785">
    <property type="entry name" value="Winged helix' DNA-binding domain"/>
    <property type="match status" value="1"/>
</dbReference>
<proteinExistence type="predicted"/>
<sequence length="154" mass="17470">MAEGKKSTLRARPALERIMRIHRAVLNGECPTASAMARELEVDRRTITRDITFMRDRWNLPLEYNAVQGGFIYTGPVDALPGAVITEGELFSVLIAEKALQQYRGTVFERRLKSAFDKMTEIMPESVTLNLDDWSQSVTFRSSAIPNQDIETFD</sequence>
<protein>
    <recommendedName>
        <fullName evidence="2">Helix-turn-helix type 11 domain-containing protein</fullName>
    </recommendedName>
</protein>
<evidence type="ECO:0000313" key="1">
    <source>
        <dbReference type="EMBL" id="SVD23859.1"/>
    </source>
</evidence>
<dbReference type="EMBL" id="UINC01138114">
    <property type="protein sequence ID" value="SVD23859.1"/>
    <property type="molecule type" value="Genomic_DNA"/>
</dbReference>
<dbReference type="AlphaFoldDB" id="A0A382TP47"/>
<accession>A0A382TP47</accession>
<name>A0A382TP47_9ZZZZ</name>
<gene>
    <name evidence="1" type="ORF">METZ01_LOCUS376713</name>
</gene>
<organism evidence="1">
    <name type="scientific">marine metagenome</name>
    <dbReference type="NCBI Taxonomy" id="408172"/>
    <lineage>
        <taxon>unclassified sequences</taxon>
        <taxon>metagenomes</taxon>
        <taxon>ecological metagenomes</taxon>
    </lineage>
</organism>
<reference evidence="1" key="1">
    <citation type="submission" date="2018-05" db="EMBL/GenBank/DDBJ databases">
        <authorList>
            <person name="Lanie J.A."/>
            <person name="Ng W.-L."/>
            <person name="Kazmierczak K.M."/>
            <person name="Andrzejewski T.M."/>
            <person name="Davidsen T.M."/>
            <person name="Wayne K.J."/>
            <person name="Tettelin H."/>
            <person name="Glass J.I."/>
            <person name="Rusch D."/>
            <person name="Podicherti R."/>
            <person name="Tsui H.-C.T."/>
            <person name="Winkler M.E."/>
        </authorList>
    </citation>
    <scope>NUCLEOTIDE SEQUENCE</scope>
</reference>
<dbReference type="InterPro" id="IPR036390">
    <property type="entry name" value="WH_DNA-bd_sf"/>
</dbReference>
<feature type="non-terminal residue" evidence="1">
    <location>
        <position position="154"/>
    </location>
</feature>